<dbReference type="GeneID" id="44078556"/>
<organism evidence="1 2">
    <name type="scientific">Halogeometricum borinquense</name>
    <dbReference type="NCBI Taxonomy" id="60847"/>
    <lineage>
        <taxon>Archaea</taxon>
        <taxon>Methanobacteriati</taxon>
        <taxon>Methanobacteriota</taxon>
        <taxon>Stenosarchaea group</taxon>
        <taxon>Halobacteria</taxon>
        <taxon>Halobacteriales</taxon>
        <taxon>Haloferacaceae</taxon>
        <taxon>Halogeometricum</taxon>
    </lineage>
</organism>
<dbReference type="Proteomes" id="UP000465846">
    <property type="component" value="Chromosome"/>
</dbReference>
<proteinExistence type="predicted"/>
<dbReference type="EMBL" id="CP048739">
    <property type="protein sequence ID" value="QIB73536.1"/>
    <property type="molecule type" value="Genomic_DNA"/>
</dbReference>
<evidence type="ECO:0000313" key="1">
    <source>
        <dbReference type="EMBL" id="QIB73536.1"/>
    </source>
</evidence>
<gene>
    <name evidence="1" type="ORF">G3I44_04105</name>
</gene>
<reference evidence="1 2" key="1">
    <citation type="submission" date="2020-02" db="EMBL/GenBank/DDBJ databases">
        <title>Whole genome sequence of Halogeometricum borinquense strain wsp4.</title>
        <authorList>
            <person name="Verma D.K."/>
            <person name="Gopal K."/>
            <person name="Prasad E.S."/>
        </authorList>
    </citation>
    <scope>NUCLEOTIDE SEQUENCE [LARGE SCALE GENOMIC DNA]</scope>
    <source>
        <strain evidence="2">wsp4</strain>
    </source>
</reference>
<evidence type="ECO:0000313" key="2">
    <source>
        <dbReference type="Proteomes" id="UP000465846"/>
    </source>
</evidence>
<name>A0A6C0UDS8_9EURY</name>
<dbReference type="RefSeq" id="WP_163485585.1">
    <property type="nucleotide sequence ID" value="NZ_CP048739.1"/>
</dbReference>
<dbReference type="AlphaFoldDB" id="A0A6C0UDS8"/>
<protein>
    <submittedName>
        <fullName evidence="1">Uncharacterized protein</fullName>
    </submittedName>
</protein>
<sequence>MTFTGGVVGVVHGDFDTLSDGYISEEMGDDDLECYIDIKEEAQDLSGEVSFQEGIVAAERVDTREAVEVDQGNVYVREIRDQDWDWAKFWVVPGEFIIVQNHKGGFPFDQLSQATGLEVRKAKINLTEIVQNHPGQWMGGFTDRPERVRSGTLYGDEIEEDIDMGDAFVESDKNQIGPIIEFDGREIKARVTKDGMVQVVSPGTYDMEKYLRLVSEVFFQYTY</sequence>
<accession>A0A6C0UDS8</accession>